<name>A0A923I8F5_9FIRM</name>
<evidence type="ECO:0000313" key="2">
    <source>
        <dbReference type="Proteomes" id="UP000659630"/>
    </source>
</evidence>
<comment type="caution">
    <text evidence="1">The sequence shown here is derived from an EMBL/GenBank/DDBJ whole genome shotgun (WGS) entry which is preliminary data.</text>
</comment>
<accession>A0A923I8F5</accession>
<proteinExistence type="predicted"/>
<reference evidence="1" key="1">
    <citation type="submission" date="2020-08" db="EMBL/GenBank/DDBJ databases">
        <title>Genome public.</title>
        <authorList>
            <person name="Liu C."/>
            <person name="Sun Q."/>
        </authorList>
    </citation>
    <scope>NUCLEOTIDE SEQUENCE</scope>
    <source>
        <strain evidence="1">BX8</strain>
    </source>
</reference>
<dbReference type="AlphaFoldDB" id="A0A923I8F5"/>
<sequence>MSDWSKLYPADRRPGPGAISAQAATPLWDQLCGYLEQAYGVAPSVEYSR</sequence>
<protein>
    <submittedName>
        <fullName evidence="1">Uncharacterized protein</fullName>
    </submittedName>
</protein>
<dbReference type="EMBL" id="JACONZ010000001">
    <property type="protein sequence ID" value="MBC5580168.1"/>
    <property type="molecule type" value="Genomic_DNA"/>
</dbReference>
<keyword evidence="2" id="KW-1185">Reference proteome</keyword>
<gene>
    <name evidence="1" type="ORF">H8S23_01470</name>
</gene>
<dbReference type="RefSeq" id="WP_186886538.1">
    <property type="nucleotide sequence ID" value="NZ_JACONZ010000001.1"/>
</dbReference>
<organism evidence="1 2">
    <name type="scientific">Anaerofilum hominis</name>
    <dbReference type="NCBI Taxonomy" id="2763016"/>
    <lineage>
        <taxon>Bacteria</taxon>
        <taxon>Bacillati</taxon>
        <taxon>Bacillota</taxon>
        <taxon>Clostridia</taxon>
        <taxon>Eubacteriales</taxon>
        <taxon>Oscillospiraceae</taxon>
        <taxon>Anaerofilum</taxon>
    </lineage>
</organism>
<dbReference type="Proteomes" id="UP000659630">
    <property type="component" value="Unassembled WGS sequence"/>
</dbReference>
<evidence type="ECO:0000313" key="1">
    <source>
        <dbReference type="EMBL" id="MBC5580168.1"/>
    </source>
</evidence>